<dbReference type="CDD" id="cd02440">
    <property type="entry name" value="AdoMet_MTases"/>
    <property type="match status" value="1"/>
</dbReference>
<dbReference type="SUPFAM" id="SSF53335">
    <property type="entry name" value="S-adenosyl-L-methionine-dependent methyltransferases"/>
    <property type="match status" value="1"/>
</dbReference>
<dbReference type="Proteomes" id="UP000595448">
    <property type="component" value="Chromosome"/>
</dbReference>
<dbReference type="InterPro" id="IPR029063">
    <property type="entry name" value="SAM-dependent_MTases_sf"/>
</dbReference>
<evidence type="ECO:0000256" key="2">
    <source>
        <dbReference type="ARBA" id="ARBA00022679"/>
    </source>
</evidence>
<organism evidence="3 4">
    <name type="scientific">Brevundimonas vitisensis</name>
    <dbReference type="NCBI Taxonomy" id="2800818"/>
    <lineage>
        <taxon>Bacteria</taxon>
        <taxon>Pseudomonadati</taxon>
        <taxon>Pseudomonadota</taxon>
        <taxon>Alphaproteobacteria</taxon>
        <taxon>Caulobacterales</taxon>
        <taxon>Caulobacteraceae</taxon>
        <taxon>Brevundimonas</taxon>
    </lineage>
</organism>
<accession>A0ABX7BPF5</accession>
<keyword evidence="4" id="KW-1185">Reference proteome</keyword>
<dbReference type="PANTHER" id="PTHR43648:SF1">
    <property type="entry name" value="ELECTRON TRANSFER FLAVOPROTEIN BETA SUBUNIT LYSINE METHYLTRANSFERASE"/>
    <property type="match status" value="1"/>
</dbReference>
<dbReference type="Pfam" id="PF06325">
    <property type="entry name" value="PrmA"/>
    <property type="match status" value="1"/>
</dbReference>
<keyword evidence="2" id="KW-0808">Transferase</keyword>
<dbReference type="PANTHER" id="PTHR43648">
    <property type="entry name" value="ELECTRON TRANSFER FLAVOPROTEIN BETA SUBUNIT LYSINE METHYLTRANSFERASE"/>
    <property type="match status" value="1"/>
</dbReference>
<dbReference type="GO" id="GO:0032259">
    <property type="term" value="P:methylation"/>
    <property type="evidence" value="ECO:0007669"/>
    <property type="project" value="UniProtKB-KW"/>
</dbReference>
<gene>
    <name evidence="3" type="ORF">JIP62_08340</name>
</gene>
<dbReference type="EMBL" id="CP067977">
    <property type="protein sequence ID" value="QQQ17370.1"/>
    <property type="molecule type" value="Genomic_DNA"/>
</dbReference>
<dbReference type="Gene3D" id="3.40.50.150">
    <property type="entry name" value="Vaccinia Virus protein VP39"/>
    <property type="match status" value="1"/>
</dbReference>
<dbReference type="GO" id="GO:0008168">
    <property type="term" value="F:methyltransferase activity"/>
    <property type="evidence" value="ECO:0007669"/>
    <property type="project" value="UniProtKB-KW"/>
</dbReference>
<dbReference type="RefSeq" id="WP_201101713.1">
    <property type="nucleotide sequence ID" value="NZ_CP067977.1"/>
</dbReference>
<protein>
    <submittedName>
        <fullName evidence="3">Methyltransferase</fullName>
    </submittedName>
</protein>
<name>A0ABX7BPF5_9CAUL</name>
<evidence type="ECO:0000313" key="3">
    <source>
        <dbReference type="EMBL" id="QQQ17370.1"/>
    </source>
</evidence>
<proteinExistence type="predicted"/>
<evidence type="ECO:0000256" key="1">
    <source>
        <dbReference type="ARBA" id="ARBA00022603"/>
    </source>
</evidence>
<dbReference type="InterPro" id="IPR050078">
    <property type="entry name" value="Ribosomal_L11_MeTrfase_PrmA"/>
</dbReference>
<reference evidence="3 4" key="1">
    <citation type="submission" date="2021-01" db="EMBL/GenBank/DDBJ databases">
        <title>Brevundimonas vitis sp. nov., an bacterium isolated from grape (Vitis vinifera).</title>
        <authorList>
            <person name="Jiang L."/>
            <person name="Lee J."/>
        </authorList>
    </citation>
    <scope>NUCLEOTIDE SEQUENCE [LARGE SCALE GENOMIC DNA]</scope>
    <source>
        <strain evidence="3 4">GRTSA-9</strain>
    </source>
</reference>
<sequence>MTFCQPSLTQQSASVADPAAFILANTRHQAVPHAPEIGLWLADEVTPLWRLTEEALGELGVAPPFWAFAWAGGQGLARWLLDNPQEVAGRTVLDFAAGSGLVGIAAMKAGAAQCLCADIDPFCQAAIGLNAQANGVQLDFTADDLLQAAPPQVDVICAGDVFYEQPMSGRVLDWLRQADAQGSRVLVGDPMRTYFPRTGFALLAEYAVPTTRELEDQEIKRTRVWALSRDG</sequence>
<evidence type="ECO:0000313" key="4">
    <source>
        <dbReference type="Proteomes" id="UP000595448"/>
    </source>
</evidence>
<keyword evidence="1 3" id="KW-0489">Methyltransferase</keyword>